<evidence type="ECO:0000256" key="8">
    <source>
        <dbReference type="PROSITE-ProRule" id="PRU00175"/>
    </source>
</evidence>
<name>I7M934_TETTS</name>
<dbReference type="SUPFAM" id="SSF57850">
    <property type="entry name" value="RING/U-box"/>
    <property type="match status" value="1"/>
</dbReference>
<evidence type="ECO:0000256" key="10">
    <source>
        <dbReference type="SAM" id="Phobius"/>
    </source>
</evidence>
<dbReference type="CDD" id="cd16449">
    <property type="entry name" value="RING-HC"/>
    <property type="match status" value="1"/>
</dbReference>
<feature type="region of interest" description="Disordered" evidence="9">
    <location>
        <begin position="50"/>
        <end position="69"/>
    </location>
</feature>
<keyword evidence="8" id="KW-0479">Metal-binding</keyword>
<dbReference type="InterPro" id="IPR010652">
    <property type="entry name" value="DUF1232"/>
</dbReference>
<organism evidence="12 13">
    <name type="scientific">Tetrahymena thermophila (strain SB210)</name>
    <dbReference type="NCBI Taxonomy" id="312017"/>
    <lineage>
        <taxon>Eukaryota</taxon>
        <taxon>Sar</taxon>
        <taxon>Alveolata</taxon>
        <taxon>Ciliophora</taxon>
        <taxon>Intramacronucleata</taxon>
        <taxon>Oligohymenophorea</taxon>
        <taxon>Hymenostomatida</taxon>
        <taxon>Tetrahymenina</taxon>
        <taxon>Tetrahymenidae</taxon>
        <taxon>Tetrahymena</taxon>
    </lineage>
</organism>
<reference evidence="13" key="1">
    <citation type="journal article" date="2006" name="PLoS Biol.">
        <title>Macronuclear genome sequence of the ciliate Tetrahymena thermophila, a model eukaryote.</title>
        <authorList>
            <person name="Eisen J.A."/>
            <person name="Coyne R.S."/>
            <person name="Wu M."/>
            <person name="Wu D."/>
            <person name="Thiagarajan M."/>
            <person name="Wortman J.R."/>
            <person name="Badger J.H."/>
            <person name="Ren Q."/>
            <person name="Amedeo P."/>
            <person name="Jones K.M."/>
            <person name="Tallon L.J."/>
            <person name="Delcher A.L."/>
            <person name="Salzberg S.L."/>
            <person name="Silva J.C."/>
            <person name="Haas B.J."/>
            <person name="Majoros W.H."/>
            <person name="Farzad M."/>
            <person name="Carlton J.M."/>
            <person name="Smith R.K. Jr."/>
            <person name="Garg J."/>
            <person name="Pearlman R.E."/>
            <person name="Karrer K.M."/>
            <person name="Sun L."/>
            <person name="Manning G."/>
            <person name="Elde N.C."/>
            <person name="Turkewitz A.P."/>
            <person name="Asai D.J."/>
            <person name="Wilkes D.E."/>
            <person name="Wang Y."/>
            <person name="Cai H."/>
            <person name="Collins K."/>
            <person name="Stewart B.A."/>
            <person name="Lee S.R."/>
            <person name="Wilamowska K."/>
            <person name="Weinberg Z."/>
            <person name="Ruzzo W.L."/>
            <person name="Wloga D."/>
            <person name="Gaertig J."/>
            <person name="Frankel J."/>
            <person name="Tsao C.-C."/>
            <person name="Gorovsky M.A."/>
            <person name="Keeling P.J."/>
            <person name="Waller R.F."/>
            <person name="Patron N.J."/>
            <person name="Cherry J.M."/>
            <person name="Stover N.A."/>
            <person name="Krieger C.J."/>
            <person name="del Toro C."/>
            <person name="Ryder H.F."/>
            <person name="Williamson S.C."/>
            <person name="Barbeau R.A."/>
            <person name="Hamilton E.P."/>
            <person name="Orias E."/>
        </authorList>
    </citation>
    <scope>NUCLEOTIDE SEQUENCE [LARGE SCALE GENOMIC DNA]</scope>
    <source>
        <strain evidence="13">SB210</strain>
    </source>
</reference>
<dbReference type="RefSeq" id="XP_001020870.2">
    <property type="nucleotide sequence ID" value="XM_001020870.3"/>
</dbReference>
<dbReference type="PANTHER" id="PTHR22894">
    <property type="entry name" value="RING-TYPE DOMAIN-CONTAINING PROTEIN"/>
    <property type="match status" value="1"/>
</dbReference>
<evidence type="ECO:0000313" key="12">
    <source>
        <dbReference type="EMBL" id="EAS00625.2"/>
    </source>
</evidence>
<dbReference type="GO" id="GO:0061630">
    <property type="term" value="F:ubiquitin protein ligase activity"/>
    <property type="evidence" value="ECO:0007669"/>
    <property type="project" value="InterPro"/>
</dbReference>
<dbReference type="GO" id="GO:0008270">
    <property type="term" value="F:zinc ion binding"/>
    <property type="evidence" value="ECO:0007669"/>
    <property type="project" value="UniProtKB-KW"/>
</dbReference>
<feature type="domain" description="RING-type" evidence="11">
    <location>
        <begin position="149"/>
        <end position="191"/>
    </location>
</feature>
<feature type="transmembrane region" description="Helical" evidence="10">
    <location>
        <begin position="286"/>
        <end position="310"/>
    </location>
</feature>
<protein>
    <recommendedName>
        <fullName evidence="2">E3 ubiquitin-protein ligase RNF170</fullName>
    </recommendedName>
    <alternativeName>
        <fullName evidence="7">RING finger protein 170</fullName>
    </alternativeName>
    <alternativeName>
        <fullName evidence="6">RING-type E3 ubiquitin transferase RNF170</fullName>
    </alternativeName>
</protein>
<accession>I7M934</accession>
<dbReference type="STRING" id="312017.I7M934"/>
<dbReference type="Pfam" id="PF13920">
    <property type="entry name" value="zf-C3HC4_3"/>
    <property type="match status" value="1"/>
</dbReference>
<evidence type="ECO:0000256" key="7">
    <source>
        <dbReference type="ARBA" id="ARBA00031107"/>
    </source>
</evidence>
<dbReference type="EMBL" id="GG662612">
    <property type="protein sequence ID" value="EAS00625.2"/>
    <property type="molecule type" value="Genomic_DNA"/>
</dbReference>
<evidence type="ECO:0000256" key="2">
    <source>
        <dbReference type="ARBA" id="ARBA00014068"/>
    </source>
</evidence>
<gene>
    <name evidence="12" type="ORF">TTHERM_00411760</name>
</gene>
<sequence>MSINIEPIGTQLIDLSQQVQEIAQQTVVVAPSQLEGQNIQINQALPVQQSTNTRVSPQNQNQQRAVNQDCNSTTPPTMRFFVIIATIFMGLYSLITYLINETKKFILSPITKLFDGQCPNHQPDDLCLDCVYCQQARPLPGRKYSEKECCICYNQIKNKVIFPCQHSCCAECAIQCWENGNNKKIKCMYCRKNIDMIYRDFQAEGDRYLIEIRQKIRQYNSTFAPKNRSLYSKIRESPFLFQRTINFIFTREGIMYMLGHMCSSHFFIVGLLYILSPLDFLPECIFGIFGILDDVVVLGILFVLLTNFYYRYLLRQDQENSPHD</sequence>
<dbReference type="GeneID" id="7825729"/>
<dbReference type="KEGG" id="tet:TTHERM_00411760"/>
<dbReference type="PANTHER" id="PTHR22894:SF5">
    <property type="entry name" value="RING-TYPE DOMAIN-CONTAINING PROTEIN"/>
    <property type="match status" value="1"/>
</dbReference>
<keyword evidence="5 10" id="KW-0472">Membrane</keyword>
<dbReference type="Pfam" id="PF06803">
    <property type="entry name" value="DUF1232"/>
    <property type="match status" value="1"/>
</dbReference>
<evidence type="ECO:0000256" key="6">
    <source>
        <dbReference type="ARBA" id="ARBA00030110"/>
    </source>
</evidence>
<keyword evidence="13" id="KW-1185">Reference proteome</keyword>
<evidence type="ECO:0000259" key="11">
    <source>
        <dbReference type="PROSITE" id="PS50089"/>
    </source>
</evidence>
<proteinExistence type="predicted"/>
<dbReference type="InParanoid" id="I7M934"/>
<dbReference type="GO" id="GO:0012505">
    <property type="term" value="C:endomembrane system"/>
    <property type="evidence" value="ECO:0007669"/>
    <property type="project" value="UniProtKB-SubCell"/>
</dbReference>
<evidence type="ECO:0000256" key="3">
    <source>
        <dbReference type="ARBA" id="ARBA00022692"/>
    </source>
</evidence>
<dbReference type="Gene3D" id="3.30.40.10">
    <property type="entry name" value="Zinc/RING finger domain, C3HC4 (zinc finger)"/>
    <property type="match status" value="1"/>
</dbReference>
<keyword evidence="3 10" id="KW-0812">Transmembrane</keyword>
<dbReference type="InterPro" id="IPR001841">
    <property type="entry name" value="Znf_RING"/>
</dbReference>
<keyword evidence="4 10" id="KW-1133">Transmembrane helix</keyword>
<dbReference type="InterPro" id="IPR013083">
    <property type="entry name" value="Znf_RING/FYVE/PHD"/>
</dbReference>
<evidence type="ECO:0000256" key="1">
    <source>
        <dbReference type="ARBA" id="ARBA00004127"/>
    </source>
</evidence>
<evidence type="ECO:0000256" key="5">
    <source>
        <dbReference type="ARBA" id="ARBA00023136"/>
    </source>
</evidence>
<dbReference type="AlphaFoldDB" id="I7M934"/>
<comment type="subcellular location">
    <subcellularLocation>
        <location evidence="1">Endomembrane system</location>
        <topology evidence="1">Multi-pass membrane protein</topology>
    </subcellularLocation>
</comment>
<dbReference type="InterPro" id="IPR038896">
    <property type="entry name" value="RNF170"/>
</dbReference>
<dbReference type="Proteomes" id="UP000009168">
    <property type="component" value="Unassembled WGS sequence"/>
</dbReference>
<dbReference type="OrthoDB" id="287615at2759"/>
<feature type="transmembrane region" description="Helical" evidence="10">
    <location>
        <begin position="80"/>
        <end position="99"/>
    </location>
</feature>
<evidence type="ECO:0000313" key="13">
    <source>
        <dbReference type="Proteomes" id="UP000009168"/>
    </source>
</evidence>
<evidence type="ECO:0000256" key="9">
    <source>
        <dbReference type="SAM" id="MobiDB-lite"/>
    </source>
</evidence>
<keyword evidence="8" id="KW-0863">Zinc-finger</keyword>
<dbReference type="PROSITE" id="PS50089">
    <property type="entry name" value="ZF_RING_2"/>
    <property type="match status" value="1"/>
</dbReference>
<feature type="transmembrane region" description="Helical" evidence="10">
    <location>
        <begin position="253"/>
        <end position="274"/>
    </location>
</feature>
<evidence type="ECO:0000256" key="4">
    <source>
        <dbReference type="ARBA" id="ARBA00022989"/>
    </source>
</evidence>
<keyword evidence="8" id="KW-0862">Zinc</keyword>